<evidence type="ECO:0000256" key="2">
    <source>
        <dbReference type="SAM" id="Phobius"/>
    </source>
</evidence>
<proteinExistence type="predicted"/>
<dbReference type="RefSeq" id="WP_394847253.1">
    <property type="nucleotide sequence ID" value="NZ_CP089982.1"/>
</dbReference>
<keyword evidence="2" id="KW-0812">Transmembrane</keyword>
<dbReference type="Pfam" id="PF23357">
    <property type="entry name" value="DUF7088"/>
    <property type="match status" value="1"/>
</dbReference>
<organism evidence="5 6">
    <name type="scientific">Pendulispora brunnea</name>
    <dbReference type="NCBI Taxonomy" id="2905690"/>
    <lineage>
        <taxon>Bacteria</taxon>
        <taxon>Pseudomonadati</taxon>
        <taxon>Myxococcota</taxon>
        <taxon>Myxococcia</taxon>
        <taxon>Myxococcales</taxon>
        <taxon>Sorangiineae</taxon>
        <taxon>Pendulisporaceae</taxon>
        <taxon>Pendulispora</taxon>
    </lineage>
</organism>
<protein>
    <submittedName>
        <fullName evidence="5">GldG family protein</fullName>
    </submittedName>
</protein>
<evidence type="ECO:0000313" key="5">
    <source>
        <dbReference type="EMBL" id="WXA96633.1"/>
    </source>
</evidence>
<reference evidence="5 6" key="1">
    <citation type="submission" date="2021-12" db="EMBL/GenBank/DDBJ databases">
        <title>Discovery of the Pendulisporaceae a myxobacterial family with distinct sporulation behavior and unique specialized metabolism.</title>
        <authorList>
            <person name="Garcia R."/>
            <person name="Popoff A."/>
            <person name="Bader C.D."/>
            <person name="Loehr J."/>
            <person name="Walesch S."/>
            <person name="Walt C."/>
            <person name="Boldt J."/>
            <person name="Bunk B."/>
            <person name="Haeckl F.J.F.P.J."/>
            <person name="Gunesch A.P."/>
            <person name="Birkelbach J."/>
            <person name="Nuebel U."/>
            <person name="Pietschmann T."/>
            <person name="Bach T."/>
            <person name="Mueller R."/>
        </authorList>
    </citation>
    <scope>NUCLEOTIDE SEQUENCE [LARGE SCALE GENOMIC DNA]</scope>
    <source>
        <strain evidence="5 6">MSr12523</strain>
    </source>
</reference>
<keyword evidence="2" id="KW-1133">Transmembrane helix</keyword>
<evidence type="ECO:0000259" key="3">
    <source>
        <dbReference type="Pfam" id="PF09822"/>
    </source>
</evidence>
<gene>
    <name evidence="5" type="ORF">LZC95_07265</name>
</gene>
<name>A0ABZ2KDC2_9BACT</name>
<keyword evidence="6" id="KW-1185">Reference proteome</keyword>
<dbReference type="Pfam" id="PF09822">
    <property type="entry name" value="ABC_transp_aux"/>
    <property type="match status" value="1"/>
</dbReference>
<feature type="region of interest" description="Disordered" evidence="1">
    <location>
        <begin position="502"/>
        <end position="524"/>
    </location>
</feature>
<accession>A0ABZ2KDC2</accession>
<feature type="transmembrane region" description="Helical" evidence="2">
    <location>
        <begin position="480"/>
        <end position="499"/>
    </location>
</feature>
<feature type="domain" description="ABC-type uncharacterised transport system" evidence="3">
    <location>
        <begin position="178"/>
        <end position="419"/>
    </location>
</feature>
<dbReference type="Proteomes" id="UP001379533">
    <property type="component" value="Chromosome"/>
</dbReference>
<dbReference type="InterPro" id="IPR055396">
    <property type="entry name" value="DUF7088"/>
</dbReference>
<dbReference type="EMBL" id="CP089982">
    <property type="protein sequence ID" value="WXA96633.1"/>
    <property type="molecule type" value="Genomic_DNA"/>
</dbReference>
<evidence type="ECO:0000313" key="6">
    <source>
        <dbReference type="Proteomes" id="UP001379533"/>
    </source>
</evidence>
<evidence type="ECO:0000259" key="4">
    <source>
        <dbReference type="Pfam" id="PF23357"/>
    </source>
</evidence>
<dbReference type="InterPro" id="IPR019196">
    <property type="entry name" value="ABC_transp_unknown"/>
</dbReference>
<feature type="domain" description="DUF7088" evidence="4">
    <location>
        <begin position="43"/>
        <end position="104"/>
    </location>
</feature>
<sequence length="524" mass="56655">MKKRVLDAGKSLQLAGIVAAAVLAIVLNVLAARHFRRWDWTSGKLYTLSTATLSTLRNLQEPVQIWVLLGGGDPLEQSVKQLLLSYTAETDKLDIHYIDPDRDFVALQDIRKRFNIDVDRTDQGRIVTDAIMVVARGDRHWFLLPGDMFEAAGEDTQAKPREEQAITGAIRSVLGGEKVKICFTTGHGELSLQQMGPDGLRVFRDILEKNNYEPVTIDTTEPNAYEPFKGCAVAIIARPQGPFAKDEEARLRTYLLEGGSLLATLGPINGTGENGMSPPGLADALAPFGIALDEDFVFEMAPRLAIPRTKNAQFVVTPKDHAVTAGLVPADASHQPPRVVMAIARSLHRVQADATISDLLVTSDEAFGRRSIAGAADWTDAPDKRPQDPGGPLVVAMASERAKIGPSAPHGPRVVVIGARSVMQEQDWTEPRATRGAAILVENAIAWLAAKPQILDVPAKAEVAAGIKISDAERSDVRNYVLLLLPGAVAFLGVAVALARRSTERRPRTREPGKADKSQKKGAS</sequence>
<evidence type="ECO:0000256" key="1">
    <source>
        <dbReference type="SAM" id="MobiDB-lite"/>
    </source>
</evidence>
<keyword evidence="2" id="KW-0472">Membrane</keyword>